<accession>A0A6G9Z7X1</accession>
<protein>
    <submittedName>
        <fullName evidence="5">LacI family DNA-binding transcriptional regulator</fullName>
    </submittedName>
</protein>
<evidence type="ECO:0000313" key="6">
    <source>
        <dbReference type="Proteomes" id="UP000500953"/>
    </source>
</evidence>
<dbReference type="SMART" id="SM00354">
    <property type="entry name" value="HTH_LACI"/>
    <property type="match status" value="1"/>
</dbReference>
<keyword evidence="3" id="KW-0804">Transcription</keyword>
<evidence type="ECO:0000259" key="4">
    <source>
        <dbReference type="PROSITE" id="PS50932"/>
    </source>
</evidence>
<gene>
    <name evidence="5" type="ORF">F6W96_27360</name>
</gene>
<dbReference type="Gene3D" id="1.10.260.40">
    <property type="entry name" value="lambda repressor-like DNA-binding domains"/>
    <property type="match status" value="1"/>
</dbReference>
<organism evidence="5 6">
    <name type="scientific">Nocardia terpenica</name>
    <dbReference type="NCBI Taxonomy" id="455432"/>
    <lineage>
        <taxon>Bacteria</taxon>
        <taxon>Bacillati</taxon>
        <taxon>Actinomycetota</taxon>
        <taxon>Actinomycetes</taxon>
        <taxon>Mycobacteriales</taxon>
        <taxon>Nocardiaceae</taxon>
        <taxon>Nocardia</taxon>
    </lineage>
</organism>
<dbReference type="SUPFAM" id="SSF53822">
    <property type="entry name" value="Periplasmic binding protein-like I"/>
    <property type="match status" value="1"/>
</dbReference>
<dbReference type="PANTHER" id="PTHR30146">
    <property type="entry name" value="LACI-RELATED TRANSCRIPTIONAL REPRESSOR"/>
    <property type="match status" value="1"/>
</dbReference>
<dbReference type="PANTHER" id="PTHR30146:SF109">
    <property type="entry name" value="HTH-TYPE TRANSCRIPTIONAL REGULATOR GALS"/>
    <property type="match status" value="1"/>
</dbReference>
<dbReference type="SUPFAM" id="SSF47413">
    <property type="entry name" value="lambda repressor-like DNA-binding domains"/>
    <property type="match status" value="1"/>
</dbReference>
<dbReference type="GO" id="GO:0003700">
    <property type="term" value="F:DNA-binding transcription factor activity"/>
    <property type="evidence" value="ECO:0007669"/>
    <property type="project" value="TreeGrafter"/>
</dbReference>
<dbReference type="InterPro" id="IPR046335">
    <property type="entry name" value="LacI/GalR-like_sensor"/>
</dbReference>
<dbReference type="EMBL" id="CP046173">
    <property type="protein sequence ID" value="QIS21501.1"/>
    <property type="molecule type" value="Genomic_DNA"/>
</dbReference>
<proteinExistence type="predicted"/>
<dbReference type="CDD" id="cd06267">
    <property type="entry name" value="PBP1_LacI_sugar_binding-like"/>
    <property type="match status" value="1"/>
</dbReference>
<dbReference type="CDD" id="cd01392">
    <property type="entry name" value="HTH_LacI"/>
    <property type="match status" value="1"/>
</dbReference>
<evidence type="ECO:0000256" key="2">
    <source>
        <dbReference type="ARBA" id="ARBA00023125"/>
    </source>
</evidence>
<keyword evidence="2 5" id="KW-0238">DNA-binding</keyword>
<dbReference type="Pfam" id="PF00356">
    <property type="entry name" value="LacI"/>
    <property type="match status" value="1"/>
</dbReference>
<dbReference type="InterPro" id="IPR000843">
    <property type="entry name" value="HTH_LacI"/>
</dbReference>
<reference evidence="5 6" key="1">
    <citation type="journal article" date="2019" name="ACS Chem. Biol.">
        <title>Identification and Mobilization of a Cryptic Antibiotic Biosynthesis Gene Locus from a Human-Pathogenic Nocardia Isolate.</title>
        <authorList>
            <person name="Herisse M."/>
            <person name="Ishida K."/>
            <person name="Porter J.L."/>
            <person name="Howden B."/>
            <person name="Hertweck C."/>
            <person name="Stinear T.P."/>
            <person name="Pidot S.J."/>
        </authorList>
    </citation>
    <scope>NUCLEOTIDE SEQUENCE [LARGE SCALE GENOMIC DNA]</scope>
    <source>
        <strain evidence="5 6">AUSMDU00012715</strain>
    </source>
</reference>
<dbReference type="InterPro" id="IPR028082">
    <property type="entry name" value="Peripla_BP_I"/>
</dbReference>
<evidence type="ECO:0000256" key="3">
    <source>
        <dbReference type="ARBA" id="ARBA00023163"/>
    </source>
</evidence>
<dbReference type="PROSITE" id="PS50932">
    <property type="entry name" value="HTH_LACI_2"/>
    <property type="match status" value="1"/>
</dbReference>
<sequence>MFYEIARRDDMSTAKSPSGTASIRDVARQAGVSPATASRALRGDTAVVPETRERVVRAARELAYTVPGRRPRLVGVLARYPTQWFFANAITAIERSLRVAGYGLVLYNIGDSAGRQLFFEEVLPRRELDGLLIVATSFEPRERAALDAAGVPIVVLGGGAPGLPRAGIDDAEGARMAVRHLLGLGHRDIGLISFAPEGEGGLETVNARRAGMLSALADAQAQPRPEWLITRESTVHGGVLATEELLTRSRLPSALFAMSDEMALGTLATLRRAGIAVPGQISVIGFDDHEMAAIFDLTTIRQPVHEQARTATELLLNELAGPGPDGGPSHNIDLPTRLVVRGTTGPVGESPRDR</sequence>
<dbReference type="Pfam" id="PF13377">
    <property type="entry name" value="Peripla_BP_3"/>
    <property type="match status" value="1"/>
</dbReference>
<dbReference type="InterPro" id="IPR010982">
    <property type="entry name" value="Lambda_DNA-bd_dom_sf"/>
</dbReference>
<feature type="domain" description="HTH lacI-type" evidence="4">
    <location>
        <begin position="21"/>
        <end position="75"/>
    </location>
</feature>
<name>A0A6G9Z7X1_9NOCA</name>
<dbReference type="Gene3D" id="3.40.50.2300">
    <property type="match status" value="2"/>
</dbReference>
<dbReference type="PROSITE" id="PS00356">
    <property type="entry name" value="HTH_LACI_1"/>
    <property type="match status" value="1"/>
</dbReference>
<evidence type="ECO:0000256" key="1">
    <source>
        <dbReference type="ARBA" id="ARBA00023015"/>
    </source>
</evidence>
<keyword evidence="1" id="KW-0805">Transcription regulation</keyword>
<dbReference type="GO" id="GO:0000976">
    <property type="term" value="F:transcription cis-regulatory region binding"/>
    <property type="evidence" value="ECO:0007669"/>
    <property type="project" value="TreeGrafter"/>
</dbReference>
<evidence type="ECO:0000313" key="5">
    <source>
        <dbReference type="EMBL" id="QIS21501.1"/>
    </source>
</evidence>
<dbReference type="AlphaFoldDB" id="A0A6G9Z7X1"/>
<dbReference type="Proteomes" id="UP000500953">
    <property type="component" value="Chromosome"/>
</dbReference>